<gene>
    <name evidence="2" type="ORF">RSSM_02517</name>
</gene>
<keyword evidence="1" id="KW-0812">Transmembrane</keyword>
<organism evidence="2 3">
    <name type="scientific">Rhodopirellula sallentina SM41</name>
    <dbReference type="NCBI Taxonomy" id="1263870"/>
    <lineage>
        <taxon>Bacteria</taxon>
        <taxon>Pseudomonadati</taxon>
        <taxon>Planctomycetota</taxon>
        <taxon>Planctomycetia</taxon>
        <taxon>Pirellulales</taxon>
        <taxon>Pirellulaceae</taxon>
        <taxon>Rhodopirellula</taxon>
    </lineage>
</organism>
<dbReference type="InterPro" id="IPR011990">
    <property type="entry name" value="TPR-like_helical_dom_sf"/>
</dbReference>
<feature type="transmembrane region" description="Helical" evidence="1">
    <location>
        <begin position="40"/>
        <end position="58"/>
    </location>
</feature>
<accession>M5U415</accession>
<keyword evidence="1" id="KW-0472">Membrane</keyword>
<keyword evidence="1" id="KW-1133">Transmembrane helix</keyword>
<dbReference type="RefSeq" id="WP_008678336.1">
    <property type="nucleotide sequence ID" value="NZ_ANOH01000178.1"/>
</dbReference>
<dbReference type="EMBL" id="ANOH01000178">
    <property type="protein sequence ID" value="EMI56019.1"/>
    <property type="molecule type" value="Genomic_DNA"/>
</dbReference>
<name>M5U415_9BACT</name>
<dbReference type="Proteomes" id="UP000011885">
    <property type="component" value="Unassembled WGS sequence"/>
</dbReference>
<keyword evidence="3" id="KW-1185">Reference proteome</keyword>
<dbReference type="AlphaFoldDB" id="M5U415"/>
<dbReference type="SUPFAM" id="SSF48452">
    <property type="entry name" value="TPR-like"/>
    <property type="match status" value="1"/>
</dbReference>
<comment type="caution">
    <text evidence="2">The sequence shown here is derived from an EMBL/GenBank/DDBJ whole genome shotgun (WGS) entry which is preliminary data.</text>
</comment>
<sequence>MRRLVRTLLTIVAAGLIYFRLTRADATSGITVLFGRWDVLVVSLLSAGVFALAIADLIERAGRKVTFVAGMVLLVASLMSVNIPSLLPLFGGSGWMMATAIRTMIARTVMSAVMLLATLLTGTGNAPATKAPFEFANIGMPIAAIGIALFMPAAYVDSIAEGSRIEIRKALQSQRYSLAKHHVDVLRQLSPNAAVDEHPLGSLSCDLAETVVRLQSVADRPLPRRASSSQIGQRVTVLMQLDRNKETARLLNRLTHGPRFEPISLDYLGLCYQRMERYQESLHAYRASLEYWQTQPDDDRRRASLESAWKGIGFAARRLNERVLEETAYQTLVEISPAAPNHLLLAQCYREHQKTQLASVHTTMAAELSPDLQTQADSMLSSMATDHFGCLLIPRR</sequence>
<reference evidence="2 3" key="1">
    <citation type="journal article" date="2013" name="Mar. Genomics">
        <title>Expression of sulfatases in Rhodopirellula baltica and the diversity of sulfatases in the genus Rhodopirellula.</title>
        <authorList>
            <person name="Wegner C.E."/>
            <person name="Richter-Heitmann T."/>
            <person name="Klindworth A."/>
            <person name="Klockow C."/>
            <person name="Richter M."/>
            <person name="Achstetter T."/>
            <person name="Glockner F.O."/>
            <person name="Harder J."/>
        </authorList>
    </citation>
    <scope>NUCLEOTIDE SEQUENCE [LARGE SCALE GENOMIC DNA]</scope>
    <source>
        <strain evidence="2 3">SM41</strain>
    </source>
</reference>
<feature type="transmembrane region" description="Helical" evidence="1">
    <location>
        <begin position="65"/>
        <end position="84"/>
    </location>
</feature>
<feature type="transmembrane region" description="Helical" evidence="1">
    <location>
        <begin position="104"/>
        <end position="123"/>
    </location>
</feature>
<evidence type="ECO:0000313" key="2">
    <source>
        <dbReference type="EMBL" id="EMI56019.1"/>
    </source>
</evidence>
<proteinExistence type="predicted"/>
<evidence type="ECO:0000313" key="3">
    <source>
        <dbReference type="Proteomes" id="UP000011885"/>
    </source>
</evidence>
<dbReference type="Gene3D" id="1.25.40.10">
    <property type="entry name" value="Tetratricopeptide repeat domain"/>
    <property type="match status" value="1"/>
</dbReference>
<dbReference type="PATRIC" id="fig|1263870.3.peg.2676"/>
<dbReference type="OrthoDB" id="215446at2"/>
<feature type="transmembrane region" description="Helical" evidence="1">
    <location>
        <begin position="135"/>
        <end position="155"/>
    </location>
</feature>
<evidence type="ECO:0000256" key="1">
    <source>
        <dbReference type="SAM" id="Phobius"/>
    </source>
</evidence>
<protein>
    <submittedName>
        <fullName evidence="2">Putative membrane protein</fullName>
    </submittedName>
</protein>